<comment type="caution">
    <text evidence="2">The sequence shown here is derived from an EMBL/GenBank/DDBJ whole genome shotgun (WGS) entry which is preliminary data.</text>
</comment>
<dbReference type="Proteomes" id="UP001153069">
    <property type="component" value="Unassembled WGS sequence"/>
</dbReference>
<protein>
    <submittedName>
        <fullName evidence="2">Uncharacterized protein</fullName>
    </submittedName>
</protein>
<reference evidence="2" key="1">
    <citation type="submission" date="2020-06" db="EMBL/GenBank/DDBJ databases">
        <authorList>
            <consortium name="Plant Systems Biology data submission"/>
        </authorList>
    </citation>
    <scope>NUCLEOTIDE SEQUENCE</scope>
    <source>
        <strain evidence="2">D6</strain>
    </source>
</reference>
<feature type="region of interest" description="Disordered" evidence="1">
    <location>
        <begin position="1"/>
        <end position="22"/>
    </location>
</feature>
<sequence>MNVNSSEVSDGAAGNGPEDGVSMSLQEKLQPAISLLFPRTDKDKTLSDRKHLLRYFEENDVQDLSDLAKFDLLFLMENLATHRLNHPSVWSPLAQICEYIATFGTDRFLELINANTRTEQHVSKKQRLLQGKPNVSVVRADMEAQLKEFHRRCKQIQKPCHARILQMTPAQLQELSMVQARNCLRTLFRDANPWVMMMYQPPEDEPNFPHQIVLTLLQRFPLLASISYHVEDDGYLHAGMYPLHFFAWCGCYDKAVVEQILQYYPRVLYKNKEGIIDFLEAAYSLQHGRIPLRCFQSLLSVLPQPAHGRNDYDENMLLLERLINLKYGADVLDYVYTFLSQDVDRLTLTNALQLNWSLGIHQAQVANKVIPRVRQLELDPYEWTPEGAATIQQHLATQDHAKLESLTMSVFLSDEENDNDTTFATLLHKKTNAPATKHLNLKGRLHFRRPNPNEHVRDFIIQDRGLRQIASVISSTTSDWKLDTLTLERCSVTLEFVHTLFTDSQDHIGSLDVQLDGQKFACPWEPIDETATQELRLGRLNLYNIRFPSTACWKAFWRGVSRLSKLQCLMLAPGERGNTVEWIDTALTCCSTMFGLTTICLGPHTNDHVSVDITRPLLDLLHHNTRLEFLQVEGSYEYTDGTIGCLSYQIHVERLCEALARNKSLQFLFLRGVQLVGTNISQSFLRVLRDCNNTTLEFADICDDQHFYTIIPKDSWRRDVHHGFTYESYPDAWQIYYLTSFNRFGRGKVQDKATKAAEFVDLLVNIHGGVGMSDQERQVHDEIVRVAHHAQRENPAGLVNTLYGLLGKDPELWCNAVKRNIEAFSHRYGLLRESPGLWCGK</sequence>
<name>A0A9N8DEB9_9STRA</name>
<proteinExistence type="predicted"/>
<dbReference type="SUPFAM" id="SSF52047">
    <property type="entry name" value="RNI-like"/>
    <property type="match status" value="1"/>
</dbReference>
<dbReference type="Gene3D" id="3.80.10.10">
    <property type="entry name" value="Ribonuclease Inhibitor"/>
    <property type="match status" value="1"/>
</dbReference>
<gene>
    <name evidence="2" type="ORF">SEMRO_55_G032270.1</name>
</gene>
<dbReference type="InterPro" id="IPR032675">
    <property type="entry name" value="LRR_dom_sf"/>
</dbReference>
<accession>A0A9N8DEB9</accession>
<dbReference type="AlphaFoldDB" id="A0A9N8DEB9"/>
<keyword evidence="3" id="KW-1185">Reference proteome</keyword>
<dbReference type="EMBL" id="CAICTM010000054">
    <property type="protein sequence ID" value="CAB9499169.1"/>
    <property type="molecule type" value="Genomic_DNA"/>
</dbReference>
<evidence type="ECO:0000313" key="2">
    <source>
        <dbReference type="EMBL" id="CAB9499169.1"/>
    </source>
</evidence>
<organism evidence="2 3">
    <name type="scientific">Seminavis robusta</name>
    <dbReference type="NCBI Taxonomy" id="568900"/>
    <lineage>
        <taxon>Eukaryota</taxon>
        <taxon>Sar</taxon>
        <taxon>Stramenopiles</taxon>
        <taxon>Ochrophyta</taxon>
        <taxon>Bacillariophyta</taxon>
        <taxon>Bacillariophyceae</taxon>
        <taxon>Bacillariophycidae</taxon>
        <taxon>Naviculales</taxon>
        <taxon>Naviculaceae</taxon>
        <taxon>Seminavis</taxon>
    </lineage>
</organism>
<evidence type="ECO:0000313" key="3">
    <source>
        <dbReference type="Proteomes" id="UP001153069"/>
    </source>
</evidence>
<evidence type="ECO:0000256" key="1">
    <source>
        <dbReference type="SAM" id="MobiDB-lite"/>
    </source>
</evidence>